<gene>
    <name evidence="1" type="ORF">PC110_g10940</name>
</gene>
<keyword evidence="2" id="KW-1185">Reference proteome</keyword>
<dbReference type="OrthoDB" id="129882at2759"/>
<name>A0A329S9X9_9STRA</name>
<organism evidence="1 2">
    <name type="scientific">Phytophthora cactorum</name>
    <dbReference type="NCBI Taxonomy" id="29920"/>
    <lineage>
        <taxon>Eukaryota</taxon>
        <taxon>Sar</taxon>
        <taxon>Stramenopiles</taxon>
        <taxon>Oomycota</taxon>
        <taxon>Peronosporomycetes</taxon>
        <taxon>Peronosporales</taxon>
        <taxon>Peronosporaceae</taxon>
        <taxon>Phytophthora</taxon>
    </lineage>
</organism>
<reference evidence="1 2" key="1">
    <citation type="submission" date="2018-01" db="EMBL/GenBank/DDBJ databases">
        <title>Draft genome of the strawberry crown rot pathogen Phytophthora cactorum.</title>
        <authorList>
            <person name="Armitage A.D."/>
            <person name="Lysoe E."/>
            <person name="Nellist C.F."/>
            <person name="Harrison R.J."/>
            <person name="Brurberg M.B."/>
        </authorList>
    </citation>
    <scope>NUCLEOTIDE SEQUENCE [LARGE SCALE GENOMIC DNA]</scope>
    <source>
        <strain evidence="1 2">10300</strain>
    </source>
</reference>
<evidence type="ECO:0000313" key="1">
    <source>
        <dbReference type="EMBL" id="RAW32736.1"/>
    </source>
</evidence>
<evidence type="ECO:0000313" key="2">
    <source>
        <dbReference type="Proteomes" id="UP000251314"/>
    </source>
</evidence>
<dbReference type="Proteomes" id="UP000251314">
    <property type="component" value="Unassembled WGS sequence"/>
</dbReference>
<sequence>MGVLWLLLWQYWYYRRRIARLVRMMERKKLRRTTLIRRIRTTWKRLAGSLVTRKRGDLDGIDPFDCENFMDVLRPEILFGPVEHDDVNLPDDSASDDDDGFLEDEVVLPVTPFDKY</sequence>
<dbReference type="EMBL" id="MJFZ01000266">
    <property type="protein sequence ID" value="RAW32736.1"/>
    <property type="molecule type" value="Genomic_DNA"/>
</dbReference>
<comment type="caution">
    <text evidence="1">The sequence shown here is derived from an EMBL/GenBank/DDBJ whole genome shotgun (WGS) entry which is preliminary data.</text>
</comment>
<protein>
    <submittedName>
        <fullName evidence="1">Uncharacterized protein</fullName>
    </submittedName>
</protein>
<dbReference type="VEuPathDB" id="FungiDB:PC110_g10940"/>
<proteinExistence type="predicted"/>
<dbReference type="AlphaFoldDB" id="A0A329S9X9"/>
<accession>A0A329S9X9</accession>